<protein>
    <submittedName>
        <fullName evidence="1">Uncharacterized protein</fullName>
    </submittedName>
</protein>
<keyword evidence="2" id="KW-1185">Reference proteome</keyword>
<evidence type="ECO:0000313" key="1">
    <source>
        <dbReference type="EMBL" id="EFI97665.1"/>
    </source>
</evidence>
<proteinExistence type="predicted"/>
<reference evidence="1 2" key="1">
    <citation type="journal article" date="2010" name="Nat. Biotechnol.">
        <title>Genome sequence of the model mushroom Schizophyllum commune.</title>
        <authorList>
            <person name="Ohm R.A."/>
            <person name="de Jong J.F."/>
            <person name="Lugones L.G."/>
            <person name="Aerts A."/>
            <person name="Kothe E."/>
            <person name="Stajich J.E."/>
            <person name="de Vries R.P."/>
            <person name="Record E."/>
            <person name="Levasseur A."/>
            <person name="Baker S.E."/>
            <person name="Bartholomew K.A."/>
            <person name="Coutinho P.M."/>
            <person name="Erdmann S."/>
            <person name="Fowler T.J."/>
            <person name="Gathman A.C."/>
            <person name="Lombard V."/>
            <person name="Henrissat B."/>
            <person name="Knabe N."/>
            <person name="Kuees U."/>
            <person name="Lilly W.W."/>
            <person name="Lindquist E."/>
            <person name="Lucas S."/>
            <person name="Magnuson J.K."/>
            <person name="Piumi F."/>
            <person name="Raudaskoski M."/>
            <person name="Salamov A."/>
            <person name="Schmutz J."/>
            <person name="Schwarze F.W.M.R."/>
            <person name="vanKuyk P.A."/>
            <person name="Horton J.S."/>
            <person name="Grigoriev I.V."/>
            <person name="Woesten H.A.B."/>
        </authorList>
    </citation>
    <scope>NUCLEOTIDE SEQUENCE [LARGE SCALE GENOMIC DNA]</scope>
    <source>
        <strain evidence="2">H4-8 / FGSC 9210</strain>
    </source>
</reference>
<evidence type="ECO:0000313" key="2">
    <source>
        <dbReference type="Proteomes" id="UP000007431"/>
    </source>
</evidence>
<dbReference type="AlphaFoldDB" id="D8Q3C6"/>
<dbReference type="Proteomes" id="UP000007431">
    <property type="component" value="Unassembled WGS sequence"/>
</dbReference>
<organism evidence="2">
    <name type="scientific">Schizophyllum commune (strain H4-8 / FGSC 9210)</name>
    <name type="common">Split gill fungus</name>
    <dbReference type="NCBI Taxonomy" id="578458"/>
    <lineage>
        <taxon>Eukaryota</taxon>
        <taxon>Fungi</taxon>
        <taxon>Dikarya</taxon>
        <taxon>Basidiomycota</taxon>
        <taxon>Agaricomycotina</taxon>
        <taxon>Agaricomycetes</taxon>
        <taxon>Agaricomycetidae</taxon>
        <taxon>Agaricales</taxon>
        <taxon>Schizophyllaceae</taxon>
        <taxon>Schizophyllum</taxon>
    </lineage>
</organism>
<dbReference type="HOGENOM" id="CLU_2723621_0_0_1"/>
<dbReference type="GeneID" id="9595212"/>
<sequence length="72" mass="8033">MNAAQTRGIMTTPFVPLSAAHLYLSLQRPTPSHLIPQPLHTILRIDEDCSPLRRPATLAQDIYHLGTALFMI</sequence>
<dbReference type="VEuPathDB" id="FungiDB:SCHCODRAFT_02495652"/>
<feature type="non-terminal residue" evidence="1">
    <location>
        <position position="72"/>
    </location>
</feature>
<dbReference type="KEGG" id="scm:SCHCO_02495652"/>
<dbReference type="EMBL" id="GL377305">
    <property type="protein sequence ID" value="EFI97665.1"/>
    <property type="molecule type" value="Genomic_DNA"/>
</dbReference>
<accession>D8Q3C6</accession>
<gene>
    <name evidence="1" type="ORF">SCHCODRAFT_107779</name>
</gene>
<dbReference type="InParanoid" id="D8Q3C6"/>
<name>D8Q3C6_SCHCM</name>